<name>A0A6C0ITN8_9ZZZZ</name>
<protein>
    <recommendedName>
        <fullName evidence="1">Minor capsid protein P8 central region domain-containing protein</fullName>
    </recommendedName>
</protein>
<reference evidence="2" key="1">
    <citation type="journal article" date="2020" name="Nature">
        <title>Giant virus diversity and host interactions through global metagenomics.</title>
        <authorList>
            <person name="Schulz F."/>
            <person name="Roux S."/>
            <person name="Paez-Espino D."/>
            <person name="Jungbluth S."/>
            <person name="Walsh D.A."/>
            <person name="Denef V.J."/>
            <person name="McMahon K.D."/>
            <person name="Konstantinidis K.T."/>
            <person name="Eloe-Fadrosh E.A."/>
            <person name="Kyrpides N.C."/>
            <person name="Woyke T."/>
        </authorList>
    </citation>
    <scope>NUCLEOTIDE SEQUENCE</scope>
    <source>
        <strain evidence="2">GVMAG-M-3300024302-11</strain>
    </source>
</reference>
<dbReference type="InterPro" id="IPR043916">
    <property type="entry name" value="P8_CR"/>
</dbReference>
<dbReference type="Pfam" id="PF19065">
    <property type="entry name" value="P8_CR"/>
    <property type="match status" value="1"/>
</dbReference>
<evidence type="ECO:0000259" key="1">
    <source>
        <dbReference type="Pfam" id="PF19065"/>
    </source>
</evidence>
<dbReference type="AlphaFoldDB" id="A0A6C0ITN8"/>
<proteinExistence type="predicted"/>
<organism evidence="2">
    <name type="scientific">viral metagenome</name>
    <dbReference type="NCBI Taxonomy" id="1070528"/>
    <lineage>
        <taxon>unclassified sequences</taxon>
        <taxon>metagenomes</taxon>
        <taxon>organismal metagenomes</taxon>
    </lineage>
</organism>
<feature type="domain" description="Minor capsid protein P8 central region" evidence="1">
    <location>
        <begin position="50"/>
        <end position="168"/>
    </location>
</feature>
<accession>A0A6C0ITN8</accession>
<evidence type="ECO:0000313" key="2">
    <source>
        <dbReference type="EMBL" id="QHT96568.1"/>
    </source>
</evidence>
<sequence>MSNIEDGFLQNKTFNMKDLPIAYFTENKDSELLRDQHIKNTIKQSEENISDLAKFFFCDANMDLINKQLILKVYKISNKKYKIPYQSTEKLSIIMRYVWIEYSKNLDFKIKEQIKELNCKVVSEILPNIITNIEQLYGYLEKYEDREKSQFKLNTLPVSTKMTRGTIELPSTSEIFQGGYKSTF</sequence>
<dbReference type="EMBL" id="MN740259">
    <property type="protein sequence ID" value="QHT96568.1"/>
    <property type="molecule type" value="Genomic_DNA"/>
</dbReference>